<dbReference type="InterPro" id="IPR039740">
    <property type="entry name" value="CNOT10"/>
</dbReference>
<feature type="region of interest" description="Disordered" evidence="2">
    <location>
        <begin position="122"/>
        <end position="165"/>
    </location>
</feature>
<keyword evidence="4" id="KW-1185">Reference proteome</keyword>
<feature type="region of interest" description="Disordered" evidence="2">
    <location>
        <begin position="1"/>
        <end position="32"/>
    </location>
</feature>
<evidence type="ECO:0000256" key="1">
    <source>
        <dbReference type="SAM" id="Coils"/>
    </source>
</evidence>
<accession>A0A830H820</accession>
<comment type="caution">
    <text evidence="3">The sequence shown here is derived from an EMBL/GenBank/DDBJ whole genome shotgun (WGS) entry which is preliminary data.</text>
</comment>
<feature type="compositionally biased region" description="Low complexity" evidence="2">
    <location>
        <begin position="125"/>
        <end position="149"/>
    </location>
</feature>
<gene>
    <name evidence="3" type="ORF">PPROV_000147700</name>
</gene>
<evidence type="ECO:0000313" key="4">
    <source>
        <dbReference type="Proteomes" id="UP000660262"/>
    </source>
</evidence>
<sequence>MEKQQQLLHQGGGGGGGVDCDQRTPTDNGADKAVPARLLARDAFHAREFAACREALANIHAIRPNDARLKHNLALAKFYARDRHAHDEHANDVRELRDEVTDARDELVRAAALTDRAVNAAIEDAATTTTTTTTTTPGSPGGTPTAPSSPAGPPSSPSTGNPWVGEHDAHVAAVNTALASMAAGDGSSNADTPATTLAHLFRSADAMPEAAARRLYTTLVEVALRCGRLGEAREALRACEARTRKGDGDRFVSLARARLELLAAAASGADVVAQQGGDDVGDDIPHIRAHAGWLAGDTAAAGEALLAAPAPLGAADDAAARACLPANAALLEARRGNHNTASLLLARAMRELAVSPTPDPLTGDMGTRLMYALGVQKLRLGDYVGAFACLTEAAPACADSALYWMRLAECCIAHHAASPAPAPAPASSSSPSSSSSSQSPPPQTTTTTTTTAATSLPPSPTATNLSIEFATHALATCLRLIAEESEADIGEEEAEAATVAAAAAVPPRPALASWRRRRRAERARLRTAALLATAHVALERRKPADAAKAATRVLTEAAADLATERARARLLLAEALCMDGPMPAGARLSPMELLQASLAEGGGAAHATQDAPAMLANLVGALVARGNVVAARRAAARAAALVSAESAYWRADIVAATAILALAERNSRKAAEILRHRRRILVL</sequence>
<dbReference type="PANTHER" id="PTHR12979">
    <property type="entry name" value="CCR4-NOT TRANSCRIPTION COMPLEX SUBUNIT 10"/>
    <property type="match status" value="1"/>
</dbReference>
<dbReference type="AlphaFoldDB" id="A0A830H820"/>
<feature type="coiled-coil region" evidence="1">
    <location>
        <begin position="86"/>
        <end position="113"/>
    </location>
</feature>
<proteinExistence type="predicted"/>
<protein>
    <recommendedName>
        <fullName evidence="5">CCR4-NOT transcription complex subunit 10</fullName>
    </recommendedName>
</protein>
<name>A0A830H820_9CHLO</name>
<evidence type="ECO:0000313" key="3">
    <source>
        <dbReference type="EMBL" id="GHP02722.1"/>
    </source>
</evidence>
<feature type="compositionally biased region" description="Low complexity" evidence="2">
    <location>
        <begin position="425"/>
        <end position="456"/>
    </location>
</feature>
<evidence type="ECO:0000256" key="2">
    <source>
        <dbReference type="SAM" id="MobiDB-lite"/>
    </source>
</evidence>
<dbReference type="PANTHER" id="PTHR12979:SF5">
    <property type="entry name" value="CCR4-NOT TRANSCRIPTION COMPLEX SUBUNIT 10"/>
    <property type="match status" value="1"/>
</dbReference>
<dbReference type="GO" id="GO:0030014">
    <property type="term" value="C:CCR4-NOT complex"/>
    <property type="evidence" value="ECO:0007669"/>
    <property type="project" value="InterPro"/>
</dbReference>
<keyword evidence="1" id="KW-0175">Coiled coil</keyword>
<dbReference type="EMBL" id="BNJQ01000004">
    <property type="protein sequence ID" value="GHP02722.1"/>
    <property type="molecule type" value="Genomic_DNA"/>
</dbReference>
<dbReference type="Proteomes" id="UP000660262">
    <property type="component" value="Unassembled WGS sequence"/>
</dbReference>
<reference evidence="3" key="1">
    <citation type="submission" date="2020-10" db="EMBL/GenBank/DDBJ databases">
        <title>Unveiling of a novel bifunctional photoreceptor, Dualchrome1, isolated from a cosmopolitan green alga.</title>
        <authorList>
            <person name="Suzuki S."/>
            <person name="Kawachi M."/>
        </authorList>
    </citation>
    <scope>NUCLEOTIDE SEQUENCE</scope>
    <source>
        <strain evidence="3">NIES 2893</strain>
    </source>
</reference>
<feature type="region of interest" description="Disordered" evidence="2">
    <location>
        <begin position="421"/>
        <end position="462"/>
    </location>
</feature>
<organism evidence="3 4">
    <name type="scientific">Pycnococcus provasolii</name>
    <dbReference type="NCBI Taxonomy" id="41880"/>
    <lineage>
        <taxon>Eukaryota</taxon>
        <taxon>Viridiplantae</taxon>
        <taxon>Chlorophyta</taxon>
        <taxon>Pseudoscourfieldiophyceae</taxon>
        <taxon>Pseudoscourfieldiales</taxon>
        <taxon>Pycnococcaceae</taxon>
        <taxon>Pycnococcus</taxon>
    </lineage>
</organism>
<evidence type="ECO:0008006" key="5">
    <source>
        <dbReference type="Google" id="ProtNLM"/>
    </source>
</evidence>
<dbReference type="GO" id="GO:0017148">
    <property type="term" value="P:negative regulation of translation"/>
    <property type="evidence" value="ECO:0007669"/>
    <property type="project" value="TreeGrafter"/>
</dbReference>
<dbReference type="GO" id="GO:0006402">
    <property type="term" value="P:mRNA catabolic process"/>
    <property type="evidence" value="ECO:0007669"/>
    <property type="project" value="TreeGrafter"/>
</dbReference>